<dbReference type="InterPro" id="IPR035500">
    <property type="entry name" value="NHR-like_dom_sf"/>
</dbReference>
<dbReference type="AlphaFoldDB" id="A0A914DP06"/>
<dbReference type="Gene3D" id="1.10.565.10">
    <property type="entry name" value="Retinoid X Receptor"/>
    <property type="match status" value="1"/>
</dbReference>
<keyword evidence="4" id="KW-0539">Nucleus</keyword>
<dbReference type="WBParaSite" id="ACRNAN_scaffold332.g30753.t1">
    <property type="protein sequence ID" value="ACRNAN_scaffold332.g30753.t1"/>
    <property type="gene ID" value="ACRNAN_scaffold332.g30753"/>
</dbReference>
<reference evidence="7" key="1">
    <citation type="submission" date="2022-11" db="UniProtKB">
        <authorList>
            <consortium name="WormBaseParasite"/>
        </authorList>
    </citation>
    <scope>IDENTIFICATION</scope>
</reference>
<evidence type="ECO:0000313" key="6">
    <source>
        <dbReference type="Proteomes" id="UP000887540"/>
    </source>
</evidence>
<organism evidence="6 7">
    <name type="scientific">Acrobeloides nanus</name>
    <dbReference type="NCBI Taxonomy" id="290746"/>
    <lineage>
        <taxon>Eukaryota</taxon>
        <taxon>Metazoa</taxon>
        <taxon>Ecdysozoa</taxon>
        <taxon>Nematoda</taxon>
        <taxon>Chromadorea</taxon>
        <taxon>Rhabditida</taxon>
        <taxon>Tylenchina</taxon>
        <taxon>Cephalobomorpha</taxon>
        <taxon>Cephaloboidea</taxon>
        <taxon>Cephalobidae</taxon>
        <taxon>Acrobeloides</taxon>
    </lineage>
</organism>
<accession>A0A914DP06</accession>
<evidence type="ECO:0000313" key="7">
    <source>
        <dbReference type="WBParaSite" id="ACRNAN_scaffold332.g30753.t1"/>
    </source>
</evidence>
<dbReference type="Proteomes" id="UP000887540">
    <property type="component" value="Unplaced"/>
</dbReference>
<keyword evidence="2" id="KW-0804">Transcription</keyword>
<dbReference type="SUPFAM" id="SSF57716">
    <property type="entry name" value="Glucocorticoid receptor-like (DNA-binding domain)"/>
    <property type="match status" value="1"/>
</dbReference>
<keyword evidence="1" id="KW-0805">Transcription regulation</keyword>
<dbReference type="Pfam" id="PF00104">
    <property type="entry name" value="Hormone_recep"/>
    <property type="match status" value="1"/>
</dbReference>
<keyword evidence="3" id="KW-0675">Receptor</keyword>
<dbReference type="GO" id="GO:0006355">
    <property type="term" value="P:regulation of DNA-templated transcription"/>
    <property type="evidence" value="ECO:0007669"/>
    <property type="project" value="InterPro"/>
</dbReference>
<evidence type="ECO:0000256" key="1">
    <source>
        <dbReference type="ARBA" id="ARBA00023015"/>
    </source>
</evidence>
<dbReference type="PRINTS" id="PR00398">
    <property type="entry name" value="STRDHORMONER"/>
</dbReference>
<dbReference type="InterPro" id="IPR000536">
    <property type="entry name" value="Nucl_hrmn_rcpt_lig-bd"/>
</dbReference>
<evidence type="ECO:0000256" key="2">
    <source>
        <dbReference type="ARBA" id="ARBA00023163"/>
    </source>
</evidence>
<protein>
    <submittedName>
        <fullName evidence="7">Nuclear receptor domain-containing protein</fullName>
    </submittedName>
</protein>
<dbReference type="PROSITE" id="PS51843">
    <property type="entry name" value="NR_LBD"/>
    <property type="match status" value="1"/>
</dbReference>
<sequence length="324" mass="37631">MMFLAAMLVKRSFEDLYLLENSIHARERCRSCRFDRCLMMGMNPEALVLPKTLDFEKFRMKIDKRKRTLQDQNQTILSKIRPTFEQSVYNKEIDSLVYLEFKLKRLRESSYNPTLEQGLCDDSVRKRHWLTIDLILVIEAAKTLPAFGMLDEDDKVVLLEYIGLANAILLECFYSVEKGSSTIVMPNGLVPIQMPKPGSSELNHLRSEAFCRCIEPLQRVGLDLVEYVLLKAVIYSYSCIPGLSRRGEKILIKEKEKYALVLLRYLQTKLGDTQGAKKYAEVIALMETFFYFGQRHQQLTIVMNSIVYPFKPPLPPFLEKILYK</sequence>
<keyword evidence="6" id="KW-1185">Reference proteome</keyword>
<dbReference type="InterPro" id="IPR050274">
    <property type="entry name" value="Nuclear_hormone_rcpt_NR2"/>
</dbReference>
<evidence type="ECO:0000256" key="4">
    <source>
        <dbReference type="ARBA" id="ARBA00023242"/>
    </source>
</evidence>
<proteinExistence type="predicted"/>
<dbReference type="InterPro" id="IPR013088">
    <property type="entry name" value="Znf_NHR/GATA"/>
</dbReference>
<evidence type="ECO:0000256" key="3">
    <source>
        <dbReference type="ARBA" id="ARBA00023170"/>
    </source>
</evidence>
<dbReference type="Gene3D" id="3.30.50.10">
    <property type="entry name" value="Erythroid Transcription Factor GATA-1, subunit A"/>
    <property type="match status" value="1"/>
</dbReference>
<dbReference type="PANTHER" id="PTHR24083">
    <property type="entry name" value="NUCLEAR HORMONE RECEPTOR"/>
    <property type="match status" value="1"/>
</dbReference>
<dbReference type="GO" id="GO:0008270">
    <property type="term" value="F:zinc ion binding"/>
    <property type="evidence" value="ECO:0007669"/>
    <property type="project" value="InterPro"/>
</dbReference>
<dbReference type="SUPFAM" id="SSF48508">
    <property type="entry name" value="Nuclear receptor ligand-binding domain"/>
    <property type="match status" value="1"/>
</dbReference>
<dbReference type="SMART" id="SM00430">
    <property type="entry name" value="HOLI"/>
    <property type="match status" value="1"/>
</dbReference>
<name>A0A914DP06_9BILA</name>
<dbReference type="InterPro" id="IPR001723">
    <property type="entry name" value="Nuclear_hrmn_rcpt"/>
</dbReference>
<evidence type="ECO:0000259" key="5">
    <source>
        <dbReference type="PROSITE" id="PS51843"/>
    </source>
</evidence>
<feature type="domain" description="NR LBD" evidence="5">
    <location>
        <begin position="98"/>
        <end position="322"/>
    </location>
</feature>